<evidence type="ECO:0000256" key="1">
    <source>
        <dbReference type="SAM" id="Phobius"/>
    </source>
</evidence>
<organism evidence="2 3">
    <name type="scientific">Saccharopolyspora oryzae</name>
    <dbReference type="NCBI Taxonomy" id="2997343"/>
    <lineage>
        <taxon>Bacteria</taxon>
        <taxon>Bacillati</taxon>
        <taxon>Actinomycetota</taxon>
        <taxon>Actinomycetes</taxon>
        <taxon>Pseudonocardiales</taxon>
        <taxon>Pseudonocardiaceae</taxon>
        <taxon>Saccharopolyspora</taxon>
    </lineage>
</organism>
<gene>
    <name evidence="2" type="ORF">OU415_29565</name>
</gene>
<proteinExistence type="predicted"/>
<keyword evidence="3" id="KW-1185">Reference proteome</keyword>
<keyword evidence="1" id="KW-0812">Transmembrane</keyword>
<dbReference type="Proteomes" id="UP001210380">
    <property type="component" value="Unassembled WGS sequence"/>
</dbReference>
<reference evidence="2 3" key="1">
    <citation type="submission" date="2022-11" db="EMBL/GenBank/DDBJ databases">
        <title>Draft genome sequence of Saccharopolyspora sp. WRP15-2 isolated from rhizosphere soils of wild rice in Thailand.</title>
        <authorList>
            <person name="Duangmal K."/>
            <person name="Kammanee S."/>
            <person name="Muangham S."/>
        </authorList>
    </citation>
    <scope>NUCLEOTIDE SEQUENCE [LARGE SCALE GENOMIC DNA]</scope>
    <source>
        <strain evidence="2 3">WRP15-2</strain>
    </source>
</reference>
<dbReference type="RefSeq" id="WP_270952641.1">
    <property type="nucleotide sequence ID" value="NZ_JAQGLA010000071.1"/>
</dbReference>
<sequence>MSKNQLTTLLVRTLLFFVIAVVLGFISGWPVYAFIAVALTGGAALVQLGGVLYLARKERENPGTAKAPVKPEGFI</sequence>
<feature type="transmembrane region" description="Helical" evidence="1">
    <location>
        <begin position="32"/>
        <end position="55"/>
    </location>
</feature>
<evidence type="ECO:0000313" key="3">
    <source>
        <dbReference type="Proteomes" id="UP001210380"/>
    </source>
</evidence>
<protein>
    <recommendedName>
        <fullName evidence="4">DUF4229 domain-containing protein</fullName>
    </recommendedName>
</protein>
<keyword evidence="1" id="KW-1133">Transmembrane helix</keyword>
<comment type="caution">
    <text evidence="2">The sequence shown here is derived from an EMBL/GenBank/DDBJ whole genome shotgun (WGS) entry which is preliminary data.</text>
</comment>
<keyword evidence="1" id="KW-0472">Membrane</keyword>
<accession>A0ABT4V6K8</accession>
<evidence type="ECO:0000313" key="2">
    <source>
        <dbReference type="EMBL" id="MDA3629609.1"/>
    </source>
</evidence>
<feature type="transmembrane region" description="Helical" evidence="1">
    <location>
        <begin position="9"/>
        <end position="26"/>
    </location>
</feature>
<name>A0ABT4V6K8_9PSEU</name>
<dbReference type="EMBL" id="JAQGLA010000071">
    <property type="protein sequence ID" value="MDA3629609.1"/>
    <property type="molecule type" value="Genomic_DNA"/>
</dbReference>
<evidence type="ECO:0008006" key="4">
    <source>
        <dbReference type="Google" id="ProtNLM"/>
    </source>
</evidence>